<gene>
    <name evidence="2" type="ORF">C922_05735</name>
</gene>
<evidence type="ECO:0000313" key="3">
    <source>
        <dbReference type="Proteomes" id="UP000030640"/>
    </source>
</evidence>
<name>W6ZX49_9APIC</name>
<organism evidence="2 3">
    <name type="scientific">Plasmodium inui San Antonio 1</name>
    <dbReference type="NCBI Taxonomy" id="1237626"/>
    <lineage>
        <taxon>Eukaryota</taxon>
        <taxon>Sar</taxon>
        <taxon>Alveolata</taxon>
        <taxon>Apicomplexa</taxon>
        <taxon>Aconoidasida</taxon>
        <taxon>Haemosporida</taxon>
        <taxon>Plasmodiidae</taxon>
        <taxon>Plasmodium</taxon>
        <taxon>Plasmodium (Plasmodium)</taxon>
    </lineage>
</organism>
<dbReference type="Proteomes" id="UP000030640">
    <property type="component" value="Unassembled WGS sequence"/>
</dbReference>
<reference evidence="2 3" key="1">
    <citation type="submission" date="2013-02" db="EMBL/GenBank/DDBJ databases">
        <title>The Genome Sequence of Plasmodium inui San Antonio 1.</title>
        <authorList>
            <consortium name="The Broad Institute Genome Sequencing Platform"/>
            <consortium name="The Broad Institute Genome Sequencing Center for Infectious Disease"/>
            <person name="Neafsey D."/>
            <person name="Cheeseman I."/>
            <person name="Volkman S."/>
            <person name="Adams J."/>
            <person name="Walker B."/>
            <person name="Young S.K."/>
            <person name="Zeng Q."/>
            <person name="Gargeya S."/>
            <person name="Fitzgerald M."/>
            <person name="Haas B."/>
            <person name="Abouelleil A."/>
            <person name="Alvarado L."/>
            <person name="Arachchi H.M."/>
            <person name="Berlin A.M."/>
            <person name="Chapman S.B."/>
            <person name="Dewar J."/>
            <person name="Goldberg J."/>
            <person name="Griggs A."/>
            <person name="Gujja S."/>
            <person name="Hansen M."/>
            <person name="Howarth C."/>
            <person name="Imamovic A."/>
            <person name="Larimer J."/>
            <person name="McCowan C."/>
            <person name="Murphy C."/>
            <person name="Neiman D."/>
            <person name="Pearson M."/>
            <person name="Priest M."/>
            <person name="Roberts A."/>
            <person name="Saif S."/>
            <person name="Shea T."/>
            <person name="Sisk P."/>
            <person name="Sykes S."/>
            <person name="Wortman J."/>
            <person name="Nusbaum C."/>
            <person name="Birren B."/>
        </authorList>
    </citation>
    <scope>NUCLEOTIDE SEQUENCE [LARGE SCALE GENOMIC DNA]</scope>
    <source>
        <strain evidence="2 3">San Antonio 1</strain>
    </source>
</reference>
<protein>
    <submittedName>
        <fullName evidence="2">Uncharacterized protein</fullName>
    </submittedName>
</protein>
<proteinExistence type="predicted"/>
<sequence>MESAIRPKNNEISKIPQEAQDESRRLNHLLTRQSRKGPSRITLSSRIIQNSSTEPNPSPTRKEAAQPQERPPLFIRRQSGYRTPKPALHCS</sequence>
<evidence type="ECO:0000256" key="1">
    <source>
        <dbReference type="SAM" id="MobiDB-lite"/>
    </source>
</evidence>
<dbReference type="AlphaFoldDB" id="W6ZX49"/>
<evidence type="ECO:0000313" key="2">
    <source>
        <dbReference type="EMBL" id="EUD63883.1"/>
    </source>
</evidence>
<dbReference type="RefSeq" id="XP_008819528.1">
    <property type="nucleotide sequence ID" value="XM_008821306.1"/>
</dbReference>
<dbReference type="VEuPathDB" id="PlasmoDB:C922_05735"/>
<feature type="compositionally biased region" description="Polar residues" evidence="1">
    <location>
        <begin position="41"/>
        <end position="55"/>
    </location>
</feature>
<feature type="region of interest" description="Disordered" evidence="1">
    <location>
        <begin position="1"/>
        <end position="91"/>
    </location>
</feature>
<accession>W6ZX49</accession>
<dbReference type="EMBL" id="KI965614">
    <property type="protein sequence ID" value="EUD63883.1"/>
    <property type="molecule type" value="Genomic_DNA"/>
</dbReference>
<keyword evidence="3" id="KW-1185">Reference proteome</keyword>
<dbReference type="GeneID" id="20041009"/>